<comment type="caution">
    <text evidence="1">The sequence shown here is derived from an EMBL/GenBank/DDBJ whole genome shotgun (WGS) entry which is preliminary data.</text>
</comment>
<dbReference type="InterPro" id="IPR036182">
    <property type="entry name" value="PCuAC_sf"/>
</dbReference>
<dbReference type="RefSeq" id="WP_317224652.1">
    <property type="nucleotide sequence ID" value="NZ_JAWJEJ010000001.1"/>
</dbReference>
<sequence length="145" mass="14761">MRGFPVIVAASLLLAGCGKPAELAARDAWARLPAVQGRPGAAYFTIQGGATADTLLAVATPAALRAEVHETVTTQGVMAMRPVDTVTVPAGQSVAFAPGGRHVMLFDLGPNVKPGTRIPLALAFASGKRVEVQAQVVAAGDPAPR</sequence>
<dbReference type="PANTHER" id="PTHR36302">
    <property type="entry name" value="BLR7088 PROTEIN"/>
    <property type="match status" value="1"/>
</dbReference>
<dbReference type="PROSITE" id="PS51257">
    <property type="entry name" value="PROKAR_LIPOPROTEIN"/>
    <property type="match status" value="1"/>
</dbReference>
<evidence type="ECO:0000313" key="1">
    <source>
        <dbReference type="EMBL" id="MDV3455431.1"/>
    </source>
</evidence>
<dbReference type="PANTHER" id="PTHR36302:SF1">
    <property type="entry name" value="COPPER CHAPERONE PCU(A)C"/>
    <property type="match status" value="1"/>
</dbReference>
<gene>
    <name evidence="1" type="ORF">RZN05_00430</name>
</gene>
<dbReference type="InterPro" id="IPR058248">
    <property type="entry name" value="Lxx211020-like"/>
</dbReference>
<dbReference type="SUPFAM" id="SSF110087">
    <property type="entry name" value="DR1885-like metal-binding protein"/>
    <property type="match status" value="1"/>
</dbReference>
<dbReference type="InterPro" id="IPR007410">
    <property type="entry name" value="LpqE-like"/>
</dbReference>
<proteinExistence type="predicted"/>
<dbReference type="Pfam" id="PF04314">
    <property type="entry name" value="PCuAC"/>
    <property type="match status" value="1"/>
</dbReference>
<reference evidence="1 2" key="1">
    <citation type="submission" date="2023-10" db="EMBL/GenBank/DDBJ databases">
        <title>Sphingomonas sp. HF-S4 16S ribosomal RNA gene Genome sequencing and assembly.</title>
        <authorList>
            <person name="Lee H."/>
        </authorList>
    </citation>
    <scope>NUCLEOTIDE SEQUENCE [LARGE SCALE GENOMIC DNA]</scope>
    <source>
        <strain evidence="1 2">HF-S4</strain>
    </source>
</reference>
<dbReference type="EMBL" id="JAWJEJ010000001">
    <property type="protein sequence ID" value="MDV3455431.1"/>
    <property type="molecule type" value="Genomic_DNA"/>
</dbReference>
<dbReference type="Gene3D" id="2.60.40.1890">
    <property type="entry name" value="PCu(A)C copper chaperone"/>
    <property type="match status" value="1"/>
</dbReference>
<organism evidence="1 2">
    <name type="scientific">Sphingomonas agrestis</name>
    <dbReference type="NCBI Taxonomy" id="3080540"/>
    <lineage>
        <taxon>Bacteria</taxon>
        <taxon>Pseudomonadati</taxon>
        <taxon>Pseudomonadota</taxon>
        <taxon>Alphaproteobacteria</taxon>
        <taxon>Sphingomonadales</taxon>
        <taxon>Sphingomonadaceae</taxon>
        <taxon>Sphingomonas</taxon>
    </lineage>
</organism>
<accession>A0ABU3Y220</accession>
<keyword evidence="2" id="KW-1185">Reference proteome</keyword>
<name>A0ABU3Y220_9SPHN</name>
<evidence type="ECO:0000313" key="2">
    <source>
        <dbReference type="Proteomes" id="UP001273531"/>
    </source>
</evidence>
<protein>
    <submittedName>
        <fullName evidence="1">Copper chaperone PCu(A)C</fullName>
    </submittedName>
</protein>
<dbReference type="Proteomes" id="UP001273531">
    <property type="component" value="Unassembled WGS sequence"/>
</dbReference>